<dbReference type="EMBL" id="CP089281">
    <property type="protein sequence ID" value="USP82497.1"/>
    <property type="molecule type" value="Genomic_DNA"/>
</dbReference>
<protein>
    <submittedName>
        <fullName evidence="3">Uncharacterized protein</fullName>
    </submittedName>
</protein>
<evidence type="ECO:0000256" key="2">
    <source>
        <dbReference type="SAM" id="SignalP"/>
    </source>
</evidence>
<evidence type="ECO:0000256" key="1">
    <source>
        <dbReference type="SAM" id="MobiDB-lite"/>
    </source>
</evidence>
<feature type="chain" id="PRO_5040261041" evidence="2">
    <location>
        <begin position="22"/>
        <end position="387"/>
    </location>
</feature>
<feature type="compositionally biased region" description="Low complexity" evidence="1">
    <location>
        <begin position="213"/>
        <end position="222"/>
    </location>
</feature>
<dbReference type="VEuPathDB" id="FungiDB:yc1106_09771"/>
<name>A0A9Q8ZFN0_CURCL</name>
<evidence type="ECO:0000313" key="3">
    <source>
        <dbReference type="EMBL" id="USP82497.1"/>
    </source>
</evidence>
<organism evidence="3 4">
    <name type="scientific">Curvularia clavata</name>
    <dbReference type="NCBI Taxonomy" id="95742"/>
    <lineage>
        <taxon>Eukaryota</taxon>
        <taxon>Fungi</taxon>
        <taxon>Dikarya</taxon>
        <taxon>Ascomycota</taxon>
        <taxon>Pezizomycotina</taxon>
        <taxon>Dothideomycetes</taxon>
        <taxon>Pleosporomycetidae</taxon>
        <taxon>Pleosporales</taxon>
        <taxon>Pleosporineae</taxon>
        <taxon>Pleosporaceae</taxon>
        <taxon>Curvularia</taxon>
    </lineage>
</organism>
<sequence>MLMFLPPELLTLVVLGTAVVAFPLEDAIPVGDSIATNATATTSADPDRFAASETPAAPDEEINLCIIDPNACGHREIPELPTATGFDDTEVNSFIAAPTSQANVVVTSNIPTIIDVHINTAVRGPAASFTVGVPVASLAGDGNDAERNMGQPNTAVQKDIAVSSDVPKQPVVSPAGMIPSTVVLPNPQQTSQNSLLLNVVSRLGQTGSVPQPTSSSSGTTDASGKDSSDTTGASGEDSSVNSVAPSQKDGITPGPGMPSATSPSVIAGNSITLGSAVLTLTPGISTTIGPNSDQTFIAITTNVAGSTLVTISSSGTAVTATVSTTPTVLTLSKTGFEASITHGAGPERYTGKLSTTTSSGLAVENRRSEVGWWTSAILGFLPIVFGF</sequence>
<dbReference type="OrthoDB" id="3793416at2759"/>
<feature type="compositionally biased region" description="Polar residues" evidence="1">
    <location>
        <begin position="236"/>
        <end position="245"/>
    </location>
</feature>
<feature type="region of interest" description="Disordered" evidence="1">
    <location>
        <begin position="205"/>
        <end position="263"/>
    </location>
</feature>
<evidence type="ECO:0000313" key="4">
    <source>
        <dbReference type="Proteomes" id="UP001056012"/>
    </source>
</evidence>
<reference evidence="3" key="1">
    <citation type="submission" date="2021-12" db="EMBL/GenBank/DDBJ databases">
        <title>Curvularia clavata genome.</title>
        <authorList>
            <person name="Cao Y."/>
        </authorList>
    </citation>
    <scope>NUCLEOTIDE SEQUENCE</scope>
    <source>
        <strain evidence="3">Yc1106</strain>
    </source>
</reference>
<feature type="signal peptide" evidence="2">
    <location>
        <begin position="1"/>
        <end position="21"/>
    </location>
</feature>
<proteinExistence type="predicted"/>
<keyword evidence="4" id="KW-1185">Reference proteome</keyword>
<keyword evidence="2" id="KW-0732">Signal</keyword>
<dbReference type="Proteomes" id="UP001056012">
    <property type="component" value="Chromosome 8"/>
</dbReference>
<accession>A0A9Q8ZFN0</accession>
<gene>
    <name evidence="3" type="ORF">yc1106_09771</name>
</gene>
<dbReference type="AlphaFoldDB" id="A0A9Q8ZFN0"/>